<keyword evidence="1" id="KW-0808">Transferase</keyword>
<dbReference type="SUPFAM" id="SSF52540">
    <property type="entry name" value="P-loop containing nucleoside triphosphate hydrolases"/>
    <property type="match status" value="1"/>
</dbReference>
<dbReference type="AlphaFoldDB" id="A0A2T0TAH7"/>
<reference evidence="1 2" key="1">
    <citation type="submission" date="2018-03" db="EMBL/GenBank/DDBJ databases">
        <title>Genomic Encyclopedia of Archaeal and Bacterial Type Strains, Phase II (KMG-II): from individual species to whole genera.</title>
        <authorList>
            <person name="Goeker M."/>
        </authorList>
    </citation>
    <scope>NUCLEOTIDE SEQUENCE [LARGE SCALE GENOMIC DNA]</scope>
    <source>
        <strain evidence="1 2">DSM 44720</strain>
    </source>
</reference>
<keyword evidence="1" id="KW-0418">Kinase</keyword>
<keyword evidence="2" id="KW-1185">Reference proteome</keyword>
<dbReference type="InterPro" id="IPR027417">
    <property type="entry name" value="P-loop_NTPase"/>
</dbReference>
<evidence type="ECO:0000313" key="2">
    <source>
        <dbReference type="Proteomes" id="UP000239494"/>
    </source>
</evidence>
<organism evidence="1 2">
    <name type="scientific">Umezawaea tangerina</name>
    <dbReference type="NCBI Taxonomy" id="84725"/>
    <lineage>
        <taxon>Bacteria</taxon>
        <taxon>Bacillati</taxon>
        <taxon>Actinomycetota</taxon>
        <taxon>Actinomycetes</taxon>
        <taxon>Pseudonocardiales</taxon>
        <taxon>Pseudonocardiaceae</taxon>
        <taxon>Umezawaea</taxon>
    </lineage>
</organism>
<accession>A0A2T0TAH7</accession>
<dbReference type="EMBL" id="PVTF01000004">
    <property type="protein sequence ID" value="PRY42672.1"/>
    <property type="molecule type" value="Genomic_DNA"/>
</dbReference>
<comment type="caution">
    <text evidence="1">The sequence shown here is derived from an EMBL/GenBank/DDBJ whole genome shotgun (WGS) entry which is preliminary data.</text>
</comment>
<sequence>MELMTAVAVRPRSLVVLAGLPGAGKSTLLAHLDAGGVPVVVLDSDQVRARLRTVFPARLPYRFYRPLVHLVHRARVLLFAAGRTGLLVVHEPSTRPTTRAWLVLVGFLAVRHRQFLWLDATAEEAMAGQVERGRLVRGTSFARHVRRAAWLRDRFAEGWVPRGWHALTVLTRRDRVRLSVTPD</sequence>
<dbReference type="Gene3D" id="3.40.50.300">
    <property type="entry name" value="P-loop containing nucleotide triphosphate hydrolases"/>
    <property type="match status" value="1"/>
</dbReference>
<proteinExistence type="predicted"/>
<evidence type="ECO:0000313" key="1">
    <source>
        <dbReference type="EMBL" id="PRY42672.1"/>
    </source>
</evidence>
<gene>
    <name evidence="1" type="ORF">CLV43_104507</name>
</gene>
<dbReference type="GO" id="GO:0016301">
    <property type="term" value="F:kinase activity"/>
    <property type="evidence" value="ECO:0007669"/>
    <property type="project" value="UniProtKB-KW"/>
</dbReference>
<dbReference type="OrthoDB" id="3523587at2"/>
<dbReference type="Proteomes" id="UP000239494">
    <property type="component" value="Unassembled WGS sequence"/>
</dbReference>
<name>A0A2T0TAH7_9PSEU</name>
<protein>
    <submittedName>
        <fullName evidence="1">Putative kinase</fullName>
    </submittedName>
</protein>
<dbReference type="Pfam" id="PF13671">
    <property type="entry name" value="AAA_33"/>
    <property type="match status" value="1"/>
</dbReference>